<sequence length="375" mass="39149">MKIVVAPDSFKGTLSAYEAASLIAKAAKECFPEAQVISVPLADGGEGSLACFRSAIGGNYVPVKVCNPYLEPIEAKYLLKDDLAVIEIAECVGLPLVEGRKHVRLTSTYGVGEIIRDALDKGVKEIVLALGGSSTNDGGAGMAVALGARFTDEEGMPILPTGGTLEDIYAADFSELDKRIGDVKFTAMCDVNVPLCGEDGATYVFAPQKGAAYDELEALDKGMRHYGEILNAAFGIDVFALEGGGAAGGLGAGAFAILNAEPERGIDLVLRVIDFEKIISDADMIVTGEGRLDKQSFMGKAADGISRIAQAHGVPVYVIAGAVADDVTASLLTSRGIVAAMATSAGDRPLFEIADSAQKDLYETAKELFKAVKEL</sequence>
<dbReference type="SUPFAM" id="SSF110738">
    <property type="entry name" value="Glycerate kinase I"/>
    <property type="match status" value="1"/>
</dbReference>
<dbReference type="InterPro" id="IPR036129">
    <property type="entry name" value="Glycerate_kinase_sf"/>
</dbReference>
<comment type="similarity">
    <text evidence="1 4">Belongs to the glycerate kinase type-1 family.</text>
</comment>
<evidence type="ECO:0000256" key="3">
    <source>
        <dbReference type="ARBA" id="ARBA00022777"/>
    </source>
</evidence>
<evidence type="ECO:0000256" key="2">
    <source>
        <dbReference type="ARBA" id="ARBA00022679"/>
    </source>
</evidence>
<comment type="caution">
    <text evidence="5">The sequence shown here is derived from an EMBL/GenBank/DDBJ whole genome shotgun (WGS) entry which is preliminary data.</text>
</comment>
<dbReference type="Proteomes" id="UP000727857">
    <property type="component" value="Unassembled WGS sequence"/>
</dbReference>
<dbReference type="PANTHER" id="PTHR21599:SF0">
    <property type="entry name" value="GLYCERATE KINASE"/>
    <property type="match status" value="1"/>
</dbReference>
<keyword evidence="3 4" id="KW-0418">Kinase</keyword>
<dbReference type="GO" id="GO:0008887">
    <property type="term" value="F:glycerate kinase activity"/>
    <property type="evidence" value="ECO:0007669"/>
    <property type="project" value="UniProtKB-UniRule"/>
</dbReference>
<reference evidence="5" key="2">
    <citation type="journal article" date="2021" name="PeerJ">
        <title>Extensive microbial diversity within the chicken gut microbiome revealed by metagenomics and culture.</title>
        <authorList>
            <person name="Gilroy R."/>
            <person name="Ravi A."/>
            <person name="Getino M."/>
            <person name="Pursley I."/>
            <person name="Horton D.L."/>
            <person name="Alikhan N.F."/>
            <person name="Baker D."/>
            <person name="Gharbi K."/>
            <person name="Hall N."/>
            <person name="Watson M."/>
            <person name="Adriaenssens E.M."/>
            <person name="Foster-Nyarko E."/>
            <person name="Jarju S."/>
            <person name="Secka A."/>
            <person name="Antonio M."/>
            <person name="Oren A."/>
            <person name="Chaudhuri R.R."/>
            <person name="La Ragione R."/>
            <person name="Hildebrand F."/>
            <person name="Pallen M.J."/>
        </authorList>
    </citation>
    <scope>NUCLEOTIDE SEQUENCE</scope>
    <source>
        <strain evidence="5">517</strain>
    </source>
</reference>
<evidence type="ECO:0000313" key="5">
    <source>
        <dbReference type="EMBL" id="MBO8424273.1"/>
    </source>
</evidence>
<reference evidence="5" key="1">
    <citation type="submission" date="2020-10" db="EMBL/GenBank/DDBJ databases">
        <authorList>
            <person name="Gilroy R."/>
        </authorList>
    </citation>
    <scope>NUCLEOTIDE SEQUENCE</scope>
    <source>
        <strain evidence="5">517</strain>
    </source>
</reference>
<name>A0A940IDF8_9FIRM</name>
<dbReference type="InterPro" id="IPR018197">
    <property type="entry name" value="Glycerate_kinase_RE-like"/>
</dbReference>
<dbReference type="GO" id="GO:0031388">
    <property type="term" value="P:organic acid phosphorylation"/>
    <property type="evidence" value="ECO:0007669"/>
    <property type="project" value="UniProtKB-UniRule"/>
</dbReference>
<evidence type="ECO:0000313" key="6">
    <source>
        <dbReference type="Proteomes" id="UP000727857"/>
    </source>
</evidence>
<dbReference type="Gene3D" id="3.90.1510.10">
    <property type="entry name" value="Glycerate kinase, domain 2"/>
    <property type="match status" value="1"/>
</dbReference>
<dbReference type="EMBL" id="JADINF010000115">
    <property type="protein sequence ID" value="MBO8424273.1"/>
    <property type="molecule type" value="Genomic_DNA"/>
</dbReference>
<dbReference type="Gene3D" id="3.40.50.10350">
    <property type="entry name" value="Glycerate kinase, domain 1"/>
    <property type="match status" value="1"/>
</dbReference>
<accession>A0A940IDF8</accession>
<dbReference type="InterPro" id="IPR004381">
    <property type="entry name" value="Glycerate_kinase"/>
</dbReference>
<evidence type="ECO:0000256" key="1">
    <source>
        <dbReference type="ARBA" id="ARBA00006284"/>
    </source>
</evidence>
<dbReference type="PIRSF" id="PIRSF006078">
    <property type="entry name" value="GlxK"/>
    <property type="match status" value="1"/>
</dbReference>
<dbReference type="AlphaFoldDB" id="A0A940IDF8"/>
<dbReference type="Pfam" id="PF02595">
    <property type="entry name" value="Gly_kinase"/>
    <property type="match status" value="1"/>
</dbReference>
<dbReference type="InterPro" id="IPR018193">
    <property type="entry name" value="Glyc_kinase_flavodox-like_fold"/>
</dbReference>
<organism evidence="5 6">
    <name type="scientific">Candidatus Stercoripulliclostridium pullicola</name>
    <dbReference type="NCBI Taxonomy" id="2840953"/>
    <lineage>
        <taxon>Bacteria</taxon>
        <taxon>Bacillati</taxon>
        <taxon>Bacillota</taxon>
        <taxon>Clostridia</taxon>
        <taxon>Eubacteriales</taxon>
        <taxon>Candidatus Stercoripulliclostridium</taxon>
    </lineage>
</organism>
<dbReference type="NCBIfam" id="TIGR00045">
    <property type="entry name" value="glycerate kinase"/>
    <property type="match status" value="1"/>
</dbReference>
<keyword evidence="2 4" id="KW-0808">Transferase</keyword>
<proteinExistence type="inferred from homology"/>
<gene>
    <name evidence="5" type="ORF">IAB16_04585</name>
</gene>
<evidence type="ECO:0000256" key="4">
    <source>
        <dbReference type="PIRNR" id="PIRNR006078"/>
    </source>
</evidence>
<dbReference type="PANTHER" id="PTHR21599">
    <property type="entry name" value="GLYCERATE KINASE"/>
    <property type="match status" value="1"/>
</dbReference>
<protein>
    <submittedName>
        <fullName evidence="5">Glycerate kinase</fullName>
    </submittedName>
</protein>